<dbReference type="AlphaFoldDB" id="A0A922ELR4"/>
<keyword evidence="9 10" id="KW-0464">Manganese</keyword>
<evidence type="ECO:0000313" key="15">
    <source>
        <dbReference type="Proteomes" id="UP000811246"/>
    </source>
</evidence>
<evidence type="ECO:0000256" key="11">
    <source>
        <dbReference type="PIRSR" id="PIRSR601929-2"/>
    </source>
</evidence>
<feature type="binding site" evidence="10">
    <location>
        <position position="171"/>
    </location>
    <ligand>
        <name>oxalate</name>
        <dbReference type="ChEBI" id="CHEBI:30623"/>
    </ligand>
</feature>
<gene>
    <name evidence="14" type="ORF">I3842_07G130500</name>
</gene>
<evidence type="ECO:0000256" key="5">
    <source>
        <dbReference type="ARBA" id="ARBA00022723"/>
    </source>
</evidence>
<feature type="domain" description="Cupin type-1" evidence="13">
    <location>
        <begin position="129"/>
        <end position="265"/>
    </location>
</feature>
<accession>A0A922ELR4</accession>
<evidence type="ECO:0000313" key="14">
    <source>
        <dbReference type="EMBL" id="KAG6704351.1"/>
    </source>
</evidence>
<evidence type="ECO:0000256" key="7">
    <source>
        <dbReference type="ARBA" id="ARBA00023157"/>
    </source>
</evidence>
<organism evidence="14 15">
    <name type="scientific">Carya illinoinensis</name>
    <name type="common">Pecan</name>
    <dbReference type="NCBI Taxonomy" id="32201"/>
    <lineage>
        <taxon>Eukaryota</taxon>
        <taxon>Viridiplantae</taxon>
        <taxon>Streptophyta</taxon>
        <taxon>Embryophyta</taxon>
        <taxon>Tracheophyta</taxon>
        <taxon>Spermatophyta</taxon>
        <taxon>Magnoliopsida</taxon>
        <taxon>eudicotyledons</taxon>
        <taxon>Gunneridae</taxon>
        <taxon>Pentapetalae</taxon>
        <taxon>rosids</taxon>
        <taxon>fabids</taxon>
        <taxon>Fagales</taxon>
        <taxon>Juglandaceae</taxon>
        <taxon>Carya</taxon>
    </lineage>
</organism>
<dbReference type="GO" id="GO:0010497">
    <property type="term" value="P:plasmodesmata-mediated intercellular transport"/>
    <property type="evidence" value="ECO:0007669"/>
    <property type="project" value="UniProtKB-ARBA"/>
</dbReference>
<keyword evidence="3" id="KW-0052">Apoplast</keyword>
<dbReference type="GO" id="GO:2000280">
    <property type="term" value="P:regulation of root development"/>
    <property type="evidence" value="ECO:0007669"/>
    <property type="project" value="UniProtKB-ARBA"/>
</dbReference>
<keyword evidence="8" id="KW-0325">Glycoprotein</keyword>
<dbReference type="GO" id="GO:0030145">
    <property type="term" value="F:manganese ion binding"/>
    <property type="evidence" value="ECO:0007669"/>
    <property type="project" value="InterPro"/>
</dbReference>
<feature type="binding site" evidence="11">
    <location>
        <position position="210"/>
    </location>
    <ligand>
        <name>Mn(2+)</name>
        <dbReference type="ChEBI" id="CHEBI:29035"/>
    </ligand>
</feature>
<comment type="similarity">
    <text evidence="2">Belongs to the germin family.</text>
</comment>
<dbReference type="GO" id="GO:0009506">
    <property type="term" value="C:plasmodesma"/>
    <property type="evidence" value="ECO:0007669"/>
    <property type="project" value="UniProtKB-ARBA"/>
</dbReference>
<feature type="disulfide bond" evidence="12">
    <location>
        <begin position="84"/>
        <end position="100"/>
    </location>
</feature>
<evidence type="ECO:0000259" key="13">
    <source>
        <dbReference type="SMART" id="SM00835"/>
    </source>
</evidence>
<dbReference type="InterPro" id="IPR006045">
    <property type="entry name" value="Cupin_1"/>
</dbReference>
<feature type="binding site" evidence="11">
    <location>
        <position position="164"/>
    </location>
    <ligand>
        <name>Mn(2+)</name>
        <dbReference type="ChEBI" id="CHEBI:29035"/>
    </ligand>
</feature>
<dbReference type="Proteomes" id="UP000811246">
    <property type="component" value="Chromosome 7"/>
</dbReference>
<keyword evidence="5 10" id="KW-0479">Metal-binding</keyword>
<keyword evidence="7 12" id="KW-1015">Disulfide bond</keyword>
<evidence type="ECO:0000256" key="4">
    <source>
        <dbReference type="ARBA" id="ARBA00022525"/>
    </source>
</evidence>
<comment type="subcellular location">
    <subcellularLocation>
        <location evidence="1">Secreted</location>
        <location evidence="1">Extracellular space</location>
        <location evidence="1">Apoplast</location>
    </subcellularLocation>
</comment>
<dbReference type="PANTHER" id="PTHR31238">
    <property type="entry name" value="GERMIN-LIKE PROTEIN SUBFAMILY 3 MEMBER 3"/>
    <property type="match status" value="1"/>
</dbReference>
<evidence type="ECO:0000256" key="9">
    <source>
        <dbReference type="ARBA" id="ARBA00023211"/>
    </source>
</evidence>
<evidence type="ECO:0000256" key="8">
    <source>
        <dbReference type="ARBA" id="ARBA00023180"/>
    </source>
</evidence>
<feature type="binding site" evidence="10">
    <location>
        <position position="166"/>
    </location>
    <ligand>
        <name>oxalate</name>
        <dbReference type="ChEBI" id="CHEBI:30623"/>
    </ligand>
</feature>
<evidence type="ECO:0000256" key="12">
    <source>
        <dbReference type="PIRSR" id="PIRSR601929-3"/>
    </source>
</evidence>
<dbReference type="FunFam" id="2.60.120.10:FF:000025">
    <property type="entry name" value="germin-like protein subfamily 2 member 1"/>
    <property type="match status" value="1"/>
</dbReference>
<dbReference type="InterPro" id="IPR001929">
    <property type="entry name" value="Germin"/>
</dbReference>
<name>A0A922ELR4_CARIL</name>
<proteinExistence type="inferred from homology"/>
<keyword evidence="4" id="KW-0964">Secreted</keyword>
<dbReference type="GO" id="GO:0048046">
    <property type="term" value="C:apoplast"/>
    <property type="evidence" value="ECO:0007669"/>
    <property type="project" value="UniProtKB-SubCell"/>
</dbReference>
<dbReference type="EMBL" id="CM031831">
    <property type="protein sequence ID" value="KAG6704351.1"/>
    <property type="molecule type" value="Genomic_DNA"/>
</dbReference>
<evidence type="ECO:0000256" key="3">
    <source>
        <dbReference type="ARBA" id="ARBA00022523"/>
    </source>
</evidence>
<dbReference type="CDD" id="cd02241">
    <property type="entry name" value="cupin_OxOx"/>
    <property type="match status" value="1"/>
</dbReference>
<feature type="binding site" evidence="11">
    <location>
        <position position="171"/>
    </location>
    <ligand>
        <name>Mn(2+)</name>
        <dbReference type="ChEBI" id="CHEBI:29035"/>
    </ligand>
</feature>
<reference evidence="14" key="1">
    <citation type="submission" date="2021-01" db="EMBL/GenBank/DDBJ databases">
        <authorList>
            <person name="Lovell J.T."/>
            <person name="Bentley N."/>
            <person name="Bhattarai G."/>
            <person name="Jenkins J.W."/>
            <person name="Sreedasyam A."/>
            <person name="Alarcon Y."/>
            <person name="Bock C."/>
            <person name="Boston L."/>
            <person name="Carlson J."/>
            <person name="Cervantes K."/>
            <person name="Clermont K."/>
            <person name="Krom N."/>
            <person name="Kubenka K."/>
            <person name="Mamidi S."/>
            <person name="Mattison C."/>
            <person name="Monteros M."/>
            <person name="Pisani C."/>
            <person name="Plott C."/>
            <person name="Rajasekar S."/>
            <person name="Rhein H.S."/>
            <person name="Rohla C."/>
            <person name="Song M."/>
            <person name="Hilaire R.S."/>
            <person name="Shu S."/>
            <person name="Wells L."/>
            <person name="Wang X."/>
            <person name="Webber J."/>
            <person name="Heerema R.J."/>
            <person name="Klein P."/>
            <person name="Conner P."/>
            <person name="Grauke L."/>
            <person name="Grimwood J."/>
            <person name="Schmutz J."/>
            <person name="Randall J.J."/>
        </authorList>
    </citation>
    <scope>NUCLEOTIDE SEQUENCE</scope>
    <source>
        <tissue evidence="14">Leaf</tissue>
    </source>
</reference>
<keyword evidence="6" id="KW-0732">Signal</keyword>
<dbReference type="Pfam" id="PF00190">
    <property type="entry name" value="Cupin_1"/>
    <property type="match status" value="1"/>
</dbReference>
<evidence type="ECO:0000256" key="1">
    <source>
        <dbReference type="ARBA" id="ARBA00004271"/>
    </source>
</evidence>
<comment type="caution">
    <text evidence="14">The sequence shown here is derived from an EMBL/GenBank/DDBJ whole genome shotgun (WGS) entry which is preliminary data.</text>
</comment>
<evidence type="ECO:0000256" key="6">
    <source>
        <dbReference type="ARBA" id="ARBA00022729"/>
    </source>
</evidence>
<evidence type="ECO:0000256" key="2">
    <source>
        <dbReference type="ARBA" id="ARBA00007456"/>
    </source>
</evidence>
<dbReference type="SMART" id="SM00835">
    <property type="entry name" value="Cupin_1"/>
    <property type="match status" value="1"/>
</dbReference>
<feature type="binding site" evidence="11">
    <location>
        <position position="166"/>
    </location>
    <ligand>
        <name>Mn(2+)</name>
        <dbReference type="ChEBI" id="CHEBI:29035"/>
    </ligand>
</feature>
<sequence>MECKFLDSVCDSRNTKQKGSPAPSLYPYSNQTFRNFLGSSVFISYNFLQFSVMLVKYVLACLIVFTAIPSTTIANDPDALQDICVAVVPSSDIKVNGFVCKDDANVTADDFFFGGLVRPNVINTAIGTFNATLASVREIPGLNTLSLSVARSDYLPGGPSFTPHLHPRGAELMYVLEGQMNVGFITTANKLFSKTIKKGEVFVFPKALVHYHYNGATDKHASVISVFDSQGPGNQVIATALFGSKPPLPEDVLSMAFQVDIKQVEKIKANLKSANLTVTF</sequence>
<evidence type="ECO:0000256" key="10">
    <source>
        <dbReference type="PIRSR" id="PIRSR601929-1"/>
    </source>
</evidence>
<protein>
    <recommendedName>
        <fullName evidence="13">Cupin type-1 domain-containing protein</fullName>
    </recommendedName>
</protein>